<keyword evidence="1" id="KW-0472">Membrane</keyword>
<organism evidence="2">
    <name type="scientific">Myoviridae sp. cto1k8</name>
    <dbReference type="NCBI Taxonomy" id="2826694"/>
    <lineage>
        <taxon>Viruses</taxon>
        <taxon>Duplodnaviria</taxon>
        <taxon>Heunggongvirae</taxon>
        <taxon>Uroviricota</taxon>
        <taxon>Caudoviricetes</taxon>
    </lineage>
</organism>
<protein>
    <submittedName>
        <fullName evidence="2">Uncharacterized protein</fullName>
    </submittedName>
</protein>
<sequence length="74" mass="8209">MELLNNSLVILFVVTAITSAFGVVILDTNRTLLAGRYMKYRQLLIKVLNIVFGISLFIAFVITMTTVTVRPFGG</sequence>
<name>A0A8S5LWG8_9CAUD</name>
<reference evidence="2" key="1">
    <citation type="journal article" date="2021" name="Proc. Natl. Acad. Sci. U.S.A.">
        <title>A Catalog of Tens of Thousands of Viruses from Human Metagenomes Reveals Hidden Associations with Chronic Diseases.</title>
        <authorList>
            <person name="Tisza M.J."/>
            <person name="Buck C.B."/>
        </authorList>
    </citation>
    <scope>NUCLEOTIDE SEQUENCE</scope>
    <source>
        <strain evidence="2">Cto1k8</strain>
    </source>
</reference>
<dbReference type="EMBL" id="BK014756">
    <property type="protein sequence ID" value="DAD74256.1"/>
    <property type="molecule type" value="Genomic_DNA"/>
</dbReference>
<feature type="transmembrane region" description="Helical" evidence="1">
    <location>
        <begin position="47"/>
        <end position="69"/>
    </location>
</feature>
<accession>A0A8S5LWG8</accession>
<feature type="transmembrane region" description="Helical" evidence="1">
    <location>
        <begin position="6"/>
        <end position="26"/>
    </location>
</feature>
<keyword evidence="1" id="KW-1133">Transmembrane helix</keyword>
<evidence type="ECO:0000313" key="2">
    <source>
        <dbReference type="EMBL" id="DAD74256.1"/>
    </source>
</evidence>
<proteinExistence type="predicted"/>
<keyword evidence="1" id="KW-0812">Transmembrane</keyword>
<evidence type="ECO:0000256" key="1">
    <source>
        <dbReference type="SAM" id="Phobius"/>
    </source>
</evidence>